<feature type="transmembrane region" description="Helical" evidence="6">
    <location>
        <begin position="130"/>
        <end position="150"/>
    </location>
</feature>
<protein>
    <recommendedName>
        <fullName evidence="7">Rhodopsin domain-containing protein</fullName>
    </recommendedName>
</protein>
<evidence type="ECO:0000256" key="5">
    <source>
        <dbReference type="ARBA" id="ARBA00038359"/>
    </source>
</evidence>
<proteinExistence type="inferred from homology"/>
<comment type="subcellular location">
    <subcellularLocation>
        <location evidence="1">Membrane</location>
        <topology evidence="1">Multi-pass membrane protein</topology>
    </subcellularLocation>
</comment>
<organism evidence="8 9">
    <name type="scientific">Colletotrichum gloeosporioides</name>
    <name type="common">Anthracnose fungus</name>
    <name type="synonym">Glomerella cingulata</name>
    <dbReference type="NCBI Taxonomy" id="474922"/>
    <lineage>
        <taxon>Eukaryota</taxon>
        <taxon>Fungi</taxon>
        <taxon>Dikarya</taxon>
        <taxon>Ascomycota</taxon>
        <taxon>Pezizomycotina</taxon>
        <taxon>Sordariomycetes</taxon>
        <taxon>Hypocreomycetidae</taxon>
        <taxon>Glomerellales</taxon>
        <taxon>Glomerellaceae</taxon>
        <taxon>Colletotrichum</taxon>
        <taxon>Colletotrichum gloeosporioides species complex</taxon>
    </lineage>
</organism>
<evidence type="ECO:0000256" key="2">
    <source>
        <dbReference type="ARBA" id="ARBA00022692"/>
    </source>
</evidence>
<dbReference type="InterPro" id="IPR052337">
    <property type="entry name" value="SAT4-like"/>
</dbReference>
<evidence type="ECO:0000256" key="3">
    <source>
        <dbReference type="ARBA" id="ARBA00022989"/>
    </source>
</evidence>
<dbReference type="PANTHER" id="PTHR33048:SF47">
    <property type="entry name" value="INTEGRAL MEMBRANE PROTEIN-RELATED"/>
    <property type="match status" value="1"/>
</dbReference>
<keyword evidence="4 6" id="KW-0472">Membrane</keyword>
<comment type="similarity">
    <text evidence="5">Belongs to the SAT4 family.</text>
</comment>
<feature type="transmembrane region" description="Helical" evidence="6">
    <location>
        <begin position="176"/>
        <end position="196"/>
    </location>
</feature>
<feature type="transmembrane region" description="Helical" evidence="6">
    <location>
        <begin position="208"/>
        <end position="229"/>
    </location>
</feature>
<keyword evidence="9" id="KW-1185">Reference proteome</keyword>
<dbReference type="Pfam" id="PF20684">
    <property type="entry name" value="Fung_rhodopsin"/>
    <property type="match status" value="1"/>
</dbReference>
<dbReference type="GeneID" id="69009869"/>
<sequence>MPGAGSRGIALLVWIVVFTVIDAVALALRFWAGRIMRRGFYWDDGMIGFAFANIIALQGVVVWAIYNGLGKHTDELTLPEYAVQFKSSTYTVIQLILASGVTWLLGTIFIKFAILWMYTRIFATAQFKRWSRILMGVVGAYGVAFLILFMSRCTPMSQQWAPVEGGHCRDITIDQIVSVTINIVVDIAMTALPMPALWGLQMPLRNKVAVTAMFGMGITTIAIMVWRLINTVTTIGDLDFVYNLHDIGLISLLELWIGIIIACLPTLGPLLKTYVKPAVSKIGSKLTNPSTDRGNIHLKDLNSTQGSRVHHPRRTYDKLGDNVSYVDLERGSKDPAVTTKCHYAPGADAPRDSRPVIYVQQDITTSQDSWERRQI</sequence>
<reference evidence="8" key="2">
    <citation type="submission" date="2020-03" db="EMBL/GenBank/DDBJ databases">
        <authorList>
            <person name="Fu F.-F."/>
            <person name="Chen J."/>
        </authorList>
    </citation>
    <scope>NUCLEOTIDE SEQUENCE</scope>
    <source>
        <strain evidence="8">Lc1</strain>
    </source>
</reference>
<feature type="transmembrane region" description="Helical" evidence="6">
    <location>
        <begin position="44"/>
        <end position="66"/>
    </location>
</feature>
<evidence type="ECO:0000256" key="1">
    <source>
        <dbReference type="ARBA" id="ARBA00004141"/>
    </source>
</evidence>
<comment type="caution">
    <text evidence="8">The sequence shown here is derived from an EMBL/GenBank/DDBJ whole genome shotgun (WGS) entry which is preliminary data.</text>
</comment>
<dbReference type="Proteomes" id="UP000613401">
    <property type="component" value="Unassembled WGS sequence"/>
</dbReference>
<reference evidence="8" key="1">
    <citation type="journal article" date="2020" name="Phytopathology">
        <title>Genome sequence and comparative analysis of Colletotrichum gloeosporioides isolated from Liriodendron leaves.</title>
        <authorList>
            <person name="Fu F.F."/>
            <person name="Hao Z."/>
            <person name="Wang P."/>
            <person name="Lu Y."/>
            <person name="Xue L.J."/>
            <person name="Wei G."/>
            <person name="Tian Y."/>
            <person name="Baishi H."/>
            <person name="Xu H."/>
            <person name="Shi J."/>
            <person name="Cheng T."/>
            <person name="Wang G."/>
            <person name="Yi Y."/>
            <person name="Chen J."/>
        </authorList>
    </citation>
    <scope>NUCLEOTIDE SEQUENCE</scope>
    <source>
        <strain evidence="8">Lc1</strain>
    </source>
</reference>
<feature type="domain" description="Rhodopsin" evidence="7">
    <location>
        <begin position="28"/>
        <end position="272"/>
    </location>
</feature>
<gene>
    <name evidence="8" type="ORF">GCG54_00002708</name>
</gene>
<evidence type="ECO:0000313" key="8">
    <source>
        <dbReference type="EMBL" id="KAF3810251.1"/>
    </source>
</evidence>
<dbReference type="PANTHER" id="PTHR33048">
    <property type="entry name" value="PTH11-LIKE INTEGRAL MEMBRANE PROTEIN (AFU_ORTHOLOGUE AFUA_5G11245)"/>
    <property type="match status" value="1"/>
</dbReference>
<dbReference type="EMBL" id="WVTB01000013">
    <property type="protein sequence ID" value="KAF3810251.1"/>
    <property type="molecule type" value="Genomic_DNA"/>
</dbReference>
<evidence type="ECO:0000259" key="7">
    <source>
        <dbReference type="Pfam" id="PF20684"/>
    </source>
</evidence>
<feature type="transmembrane region" description="Helical" evidence="6">
    <location>
        <begin position="92"/>
        <end position="118"/>
    </location>
</feature>
<dbReference type="GO" id="GO:0016020">
    <property type="term" value="C:membrane"/>
    <property type="evidence" value="ECO:0007669"/>
    <property type="project" value="UniProtKB-SubCell"/>
</dbReference>
<feature type="transmembrane region" description="Helical" evidence="6">
    <location>
        <begin position="249"/>
        <end position="271"/>
    </location>
</feature>
<feature type="transmembrane region" description="Helical" evidence="6">
    <location>
        <begin position="12"/>
        <end position="32"/>
    </location>
</feature>
<keyword evidence="2 6" id="KW-0812">Transmembrane</keyword>
<accession>A0A8H4CUC5</accession>
<evidence type="ECO:0000256" key="6">
    <source>
        <dbReference type="SAM" id="Phobius"/>
    </source>
</evidence>
<dbReference type="AlphaFoldDB" id="A0A8H4CUC5"/>
<evidence type="ECO:0000256" key="4">
    <source>
        <dbReference type="ARBA" id="ARBA00023136"/>
    </source>
</evidence>
<dbReference type="RefSeq" id="XP_045269410.1">
    <property type="nucleotide sequence ID" value="XM_045402792.1"/>
</dbReference>
<name>A0A8H4CUC5_COLGL</name>
<keyword evidence="3 6" id="KW-1133">Transmembrane helix</keyword>
<dbReference type="InterPro" id="IPR049326">
    <property type="entry name" value="Rhodopsin_dom_fungi"/>
</dbReference>
<evidence type="ECO:0000313" key="9">
    <source>
        <dbReference type="Proteomes" id="UP000613401"/>
    </source>
</evidence>